<keyword evidence="8" id="KW-1133">Transmembrane helix</keyword>
<dbReference type="InterPro" id="IPR050121">
    <property type="entry name" value="Cytochrome_P450_monoxygenase"/>
</dbReference>
<dbReference type="SUPFAM" id="SSF48264">
    <property type="entry name" value="Cytochrome P450"/>
    <property type="match status" value="1"/>
</dbReference>
<dbReference type="STRING" id="230819.A0A5C3L3D1"/>
<evidence type="ECO:0000256" key="12">
    <source>
        <dbReference type="ARBA" id="ARBA00023136"/>
    </source>
</evidence>
<dbReference type="InterPro" id="IPR017972">
    <property type="entry name" value="Cyt_P450_CS"/>
</dbReference>
<dbReference type="PRINTS" id="PR00463">
    <property type="entry name" value="EP450I"/>
</dbReference>
<dbReference type="GO" id="GO:0016705">
    <property type="term" value="F:oxidoreductase activity, acting on paired donors, with incorporation or reduction of molecular oxygen"/>
    <property type="evidence" value="ECO:0007669"/>
    <property type="project" value="InterPro"/>
</dbReference>
<organism evidence="15 16">
    <name type="scientific">Coprinopsis marcescibilis</name>
    <name type="common">Agaric fungus</name>
    <name type="synonym">Psathyrella marcescibilis</name>
    <dbReference type="NCBI Taxonomy" id="230819"/>
    <lineage>
        <taxon>Eukaryota</taxon>
        <taxon>Fungi</taxon>
        <taxon>Dikarya</taxon>
        <taxon>Basidiomycota</taxon>
        <taxon>Agaricomycotina</taxon>
        <taxon>Agaricomycetes</taxon>
        <taxon>Agaricomycetidae</taxon>
        <taxon>Agaricales</taxon>
        <taxon>Agaricineae</taxon>
        <taxon>Psathyrellaceae</taxon>
        <taxon>Coprinopsis</taxon>
    </lineage>
</organism>
<comment type="pathway">
    <text evidence="3">Secondary metabolite biosynthesis; terpenoid biosynthesis.</text>
</comment>
<keyword evidence="16" id="KW-1185">Reference proteome</keyword>
<keyword evidence="10 13" id="KW-0408">Iron</keyword>
<protein>
    <submittedName>
        <fullName evidence="15">Cytochrome P450</fullName>
    </submittedName>
</protein>
<keyword evidence="7 13" id="KW-0479">Metal-binding</keyword>
<evidence type="ECO:0000256" key="4">
    <source>
        <dbReference type="ARBA" id="ARBA00010617"/>
    </source>
</evidence>
<accession>A0A5C3L3D1</accession>
<evidence type="ECO:0000313" key="16">
    <source>
        <dbReference type="Proteomes" id="UP000307440"/>
    </source>
</evidence>
<keyword evidence="11 14" id="KW-0503">Monooxygenase</keyword>
<dbReference type="AlphaFoldDB" id="A0A5C3L3D1"/>
<keyword evidence="5 13" id="KW-0349">Heme</keyword>
<evidence type="ECO:0000256" key="8">
    <source>
        <dbReference type="ARBA" id="ARBA00022989"/>
    </source>
</evidence>
<name>A0A5C3L3D1_COPMA</name>
<evidence type="ECO:0000256" key="11">
    <source>
        <dbReference type="ARBA" id="ARBA00023033"/>
    </source>
</evidence>
<evidence type="ECO:0000256" key="7">
    <source>
        <dbReference type="ARBA" id="ARBA00022723"/>
    </source>
</evidence>
<dbReference type="GO" id="GO:0020037">
    <property type="term" value="F:heme binding"/>
    <property type="evidence" value="ECO:0007669"/>
    <property type="project" value="InterPro"/>
</dbReference>
<evidence type="ECO:0000256" key="10">
    <source>
        <dbReference type="ARBA" id="ARBA00023004"/>
    </source>
</evidence>
<evidence type="ECO:0000256" key="6">
    <source>
        <dbReference type="ARBA" id="ARBA00022692"/>
    </source>
</evidence>
<dbReference type="PROSITE" id="PS00086">
    <property type="entry name" value="CYTOCHROME_P450"/>
    <property type="match status" value="1"/>
</dbReference>
<evidence type="ECO:0000256" key="5">
    <source>
        <dbReference type="ARBA" id="ARBA00022617"/>
    </source>
</evidence>
<dbReference type="OrthoDB" id="1470350at2759"/>
<dbReference type="CDD" id="cd11069">
    <property type="entry name" value="CYP_FUM15-like"/>
    <property type="match status" value="1"/>
</dbReference>
<reference evidence="15 16" key="1">
    <citation type="journal article" date="2019" name="Nat. Ecol. Evol.">
        <title>Megaphylogeny resolves global patterns of mushroom evolution.</title>
        <authorList>
            <person name="Varga T."/>
            <person name="Krizsan K."/>
            <person name="Foldi C."/>
            <person name="Dima B."/>
            <person name="Sanchez-Garcia M."/>
            <person name="Sanchez-Ramirez S."/>
            <person name="Szollosi G.J."/>
            <person name="Szarkandi J.G."/>
            <person name="Papp V."/>
            <person name="Albert L."/>
            <person name="Andreopoulos W."/>
            <person name="Angelini C."/>
            <person name="Antonin V."/>
            <person name="Barry K.W."/>
            <person name="Bougher N.L."/>
            <person name="Buchanan P."/>
            <person name="Buyck B."/>
            <person name="Bense V."/>
            <person name="Catcheside P."/>
            <person name="Chovatia M."/>
            <person name="Cooper J."/>
            <person name="Damon W."/>
            <person name="Desjardin D."/>
            <person name="Finy P."/>
            <person name="Geml J."/>
            <person name="Haridas S."/>
            <person name="Hughes K."/>
            <person name="Justo A."/>
            <person name="Karasinski D."/>
            <person name="Kautmanova I."/>
            <person name="Kiss B."/>
            <person name="Kocsube S."/>
            <person name="Kotiranta H."/>
            <person name="LaButti K.M."/>
            <person name="Lechner B.E."/>
            <person name="Liimatainen K."/>
            <person name="Lipzen A."/>
            <person name="Lukacs Z."/>
            <person name="Mihaltcheva S."/>
            <person name="Morgado L.N."/>
            <person name="Niskanen T."/>
            <person name="Noordeloos M.E."/>
            <person name="Ohm R.A."/>
            <person name="Ortiz-Santana B."/>
            <person name="Ovrebo C."/>
            <person name="Racz N."/>
            <person name="Riley R."/>
            <person name="Savchenko A."/>
            <person name="Shiryaev A."/>
            <person name="Soop K."/>
            <person name="Spirin V."/>
            <person name="Szebenyi C."/>
            <person name="Tomsovsky M."/>
            <person name="Tulloss R.E."/>
            <person name="Uehling J."/>
            <person name="Grigoriev I.V."/>
            <person name="Vagvolgyi C."/>
            <person name="Papp T."/>
            <person name="Martin F.M."/>
            <person name="Miettinen O."/>
            <person name="Hibbett D.S."/>
            <person name="Nagy L.G."/>
        </authorList>
    </citation>
    <scope>NUCLEOTIDE SEQUENCE [LARGE SCALE GENOMIC DNA]</scope>
    <source>
        <strain evidence="15 16">CBS 121175</strain>
    </source>
</reference>
<proteinExistence type="inferred from homology"/>
<dbReference type="PRINTS" id="PR00385">
    <property type="entry name" value="P450"/>
</dbReference>
<keyword evidence="9 14" id="KW-0560">Oxidoreductase</keyword>
<dbReference type="InterPro" id="IPR036396">
    <property type="entry name" value="Cyt_P450_sf"/>
</dbReference>
<evidence type="ECO:0000256" key="14">
    <source>
        <dbReference type="RuleBase" id="RU000461"/>
    </source>
</evidence>
<sequence length="562" mass="63143">MTVGTLLTSPIDTILEVVTVKQATLTVVAAWTAWRLIRKWTTSDPLSIFPGPKSDSFLFGNVQKYFHAEAWDYHDYMIKTFPGVARLPSIMGSSMLIVQDPKALYHIIVKDQQIFEEPDDLITSNALLFGKGLISIVGEQHRKQRKLLNPVFSIAHMKQMVPIFYDVTYKLRNSLRLQVSRGETEIDMLSWMSRTALELIGQSGLGTSFDSLEPDAAPDAYHYAVKNLMQTHISLSLPRSIFLPYVKNIGTPGFRRFVVDLLPWKKLHALRDMVDVIHNTSVEIYERKRNALEAGDEALREQILQGKDIISILFKANMAASVEDRLTEEELLGQMSTFTFAAMDTTSNALSRILLLLSENPDVQERVRQEVLNAKQEHGELLYDQLSYLPYLDAVCRETLRLHTPVTVTMRIPSQDIVLPFSRPFTTTEGKEITEAVIPAGTKVLVGLSACNKDPLIWGPDSLEWKPERWLSPLPDSVVNARIPGVYSNLMTFGGGSRACIGFKFSQLEMKVVLAVLLESFKFTPTDKKIKWQWNGIAQPAVDKPGTGLPTLELPLNVSLIA</sequence>
<dbReference type="Proteomes" id="UP000307440">
    <property type="component" value="Unassembled WGS sequence"/>
</dbReference>
<dbReference type="EMBL" id="ML210168">
    <property type="protein sequence ID" value="TFK27112.1"/>
    <property type="molecule type" value="Genomic_DNA"/>
</dbReference>
<dbReference type="GO" id="GO:0005506">
    <property type="term" value="F:iron ion binding"/>
    <property type="evidence" value="ECO:0007669"/>
    <property type="project" value="InterPro"/>
</dbReference>
<dbReference type="PANTHER" id="PTHR24305">
    <property type="entry name" value="CYTOCHROME P450"/>
    <property type="match status" value="1"/>
</dbReference>
<comment type="cofactor">
    <cofactor evidence="1 13">
        <name>heme</name>
        <dbReference type="ChEBI" id="CHEBI:30413"/>
    </cofactor>
</comment>
<dbReference type="PANTHER" id="PTHR24305:SF166">
    <property type="entry name" value="CYTOCHROME P450 12A4, MITOCHONDRIAL-RELATED"/>
    <property type="match status" value="1"/>
</dbReference>
<evidence type="ECO:0000256" key="13">
    <source>
        <dbReference type="PIRSR" id="PIRSR602401-1"/>
    </source>
</evidence>
<evidence type="ECO:0000256" key="3">
    <source>
        <dbReference type="ARBA" id="ARBA00004721"/>
    </source>
</evidence>
<gene>
    <name evidence="15" type="ORF">FA15DRAFT_666857</name>
</gene>
<dbReference type="GO" id="GO:0004497">
    <property type="term" value="F:monooxygenase activity"/>
    <property type="evidence" value="ECO:0007669"/>
    <property type="project" value="UniProtKB-KW"/>
</dbReference>
<dbReference type="InterPro" id="IPR001128">
    <property type="entry name" value="Cyt_P450"/>
</dbReference>
<dbReference type="Pfam" id="PF00067">
    <property type="entry name" value="p450"/>
    <property type="match status" value="1"/>
</dbReference>
<comment type="subcellular location">
    <subcellularLocation>
        <location evidence="2">Membrane</location>
    </subcellularLocation>
</comment>
<keyword evidence="12" id="KW-0472">Membrane</keyword>
<dbReference type="InterPro" id="IPR002401">
    <property type="entry name" value="Cyt_P450_E_grp-I"/>
</dbReference>
<dbReference type="GO" id="GO:0016020">
    <property type="term" value="C:membrane"/>
    <property type="evidence" value="ECO:0007669"/>
    <property type="project" value="UniProtKB-SubCell"/>
</dbReference>
<evidence type="ECO:0000256" key="9">
    <source>
        <dbReference type="ARBA" id="ARBA00023002"/>
    </source>
</evidence>
<evidence type="ECO:0000313" key="15">
    <source>
        <dbReference type="EMBL" id="TFK27112.1"/>
    </source>
</evidence>
<evidence type="ECO:0000256" key="2">
    <source>
        <dbReference type="ARBA" id="ARBA00004370"/>
    </source>
</evidence>
<keyword evidence="6" id="KW-0812">Transmembrane</keyword>
<feature type="binding site" description="axial binding residue" evidence="13">
    <location>
        <position position="500"/>
    </location>
    <ligand>
        <name>heme</name>
        <dbReference type="ChEBI" id="CHEBI:30413"/>
    </ligand>
    <ligandPart>
        <name>Fe</name>
        <dbReference type="ChEBI" id="CHEBI:18248"/>
    </ligandPart>
</feature>
<evidence type="ECO:0000256" key="1">
    <source>
        <dbReference type="ARBA" id="ARBA00001971"/>
    </source>
</evidence>
<dbReference type="Gene3D" id="1.10.630.10">
    <property type="entry name" value="Cytochrome P450"/>
    <property type="match status" value="1"/>
</dbReference>
<comment type="similarity">
    <text evidence="4 14">Belongs to the cytochrome P450 family.</text>
</comment>